<accession>A0AAE2ZT79</accession>
<dbReference type="SUPFAM" id="SSF75712">
    <property type="entry name" value="Rad50 coiled-coil Zn hook"/>
    <property type="match status" value="1"/>
</dbReference>
<organism evidence="3 4">
    <name type="scientific">Flavimaribacter sediminis</name>
    <dbReference type="NCBI Taxonomy" id="2865987"/>
    <lineage>
        <taxon>Bacteria</taxon>
        <taxon>Pseudomonadati</taxon>
        <taxon>Pseudomonadota</taxon>
        <taxon>Alphaproteobacteria</taxon>
        <taxon>Hyphomicrobiales</taxon>
        <taxon>Rhizobiaceae</taxon>
        <taxon>Flavimaribacter</taxon>
    </lineage>
</organism>
<comment type="caution">
    <text evidence="3">The sequence shown here is derived from an EMBL/GenBank/DDBJ whole genome shotgun (WGS) entry which is preliminary data.</text>
</comment>
<evidence type="ECO:0000256" key="1">
    <source>
        <dbReference type="SAM" id="Coils"/>
    </source>
</evidence>
<dbReference type="EMBL" id="JAICBX010000006">
    <property type="protein sequence ID" value="MBW8640410.1"/>
    <property type="molecule type" value="Genomic_DNA"/>
</dbReference>
<evidence type="ECO:0000313" key="4">
    <source>
        <dbReference type="Proteomes" id="UP001196509"/>
    </source>
</evidence>
<proteinExistence type="predicted"/>
<evidence type="ECO:0000313" key="3">
    <source>
        <dbReference type="EMBL" id="MBW8640410.1"/>
    </source>
</evidence>
<dbReference type="PANTHER" id="PTHR32114">
    <property type="entry name" value="ABC TRANSPORTER ABCH.3"/>
    <property type="match status" value="1"/>
</dbReference>
<keyword evidence="1" id="KW-0175">Coiled coil</keyword>
<feature type="domain" description="RecF/RecN/SMC N-terminal" evidence="2">
    <location>
        <begin position="6"/>
        <end position="766"/>
    </location>
</feature>
<name>A0AAE2ZT79_9HYPH</name>
<sequence>MTYGHLHSIDLENFRSIRGHVHAPLDAKVVLVHGENGAGKTSLLSAIELALTGQIDALRRADPNYEMQLLHKRKTNGYAEINVSLDHDLARYRADLTEQTISFEERLPVELTEFFVERAYLPQSLLGQLLQIYQEAGSDVDSPLARFVSNLLGLDRLDALEIGLSPLQDLRNVRRVINRWSIVENEISRLKTIIQDQFRTKEPIAEDLAAKRSNLVAIYAALEVEHDEKLPEEAAPTPDEIRIEDENRLAKVTDELRLLASIRRDISDSLDSDTHDIEVKLAEHVENTEEALRIWREAHEDIASDVRLRVEAIFPNVDFATDLVAFRNEAKRLLSAEQNQLNNRVQRARQEAKQLTDAREQLEVANAQLRTIDKEVSAIASNAGALSTIFAEISNFIVDDNCPVCGRDYAELEEGSLREHVHNRALALSSSAERLILLGRSRNDHKDSIDRLVQTIDGLESSQVHMEVLARMDRRAGAITLTLRLLEEVGPRLEDGQQLIEANVAAQRALANVRLRSSRRLAIRENLNDLARSAEISYEGQSDTIEALASRIELTLTKTRDHTSKRVRSWAEARGIIHDIRNSKERISVIDSTIAEYEFQLKDYESALQRGKNLRTEGRRIRNAVDEVRSAIIRREFNDRLNKLWRDLFLRLAPSEEFVPAFRIPQSETRRLQPKLYTPHRDLGDEGAGGTPGAMLSAGNLNTAALTLFVALHLSVSVQLPWLILDDPVQSMDDIHIAHFSSLLRTLSKEHARQVIIAVHDRQLFEYLRLELSPAFADDSLITLELTRSSIRDTQCISNRYSFQEETALRIA</sequence>
<feature type="coiled-coil region" evidence="1">
    <location>
        <begin position="331"/>
        <end position="375"/>
    </location>
</feature>
<dbReference type="Gene3D" id="3.40.50.300">
    <property type="entry name" value="P-loop containing nucleotide triphosphate hydrolases"/>
    <property type="match status" value="2"/>
</dbReference>
<dbReference type="AlphaFoldDB" id="A0AAE2ZT79"/>
<dbReference type="Pfam" id="PF02463">
    <property type="entry name" value="SMC_N"/>
    <property type="match status" value="1"/>
</dbReference>
<dbReference type="RefSeq" id="WP_220231140.1">
    <property type="nucleotide sequence ID" value="NZ_JAICBX010000006.1"/>
</dbReference>
<dbReference type="InterPro" id="IPR027417">
    <property type="entry name" value="P-loop_NTPase"/>
</dbReference>
<dbReference type="Proteomes" id="UP001196509">
    <property type="component" value="Unassembled WGS sequence"/>
</dbReference>
<dbReference type="InterPro" id="IPR003395">
    <property type="entry name" value="RecF/RecN/SMC_N"/>
</dbReference>
<dbReference type="SUPFAM" id="SSF52540">
    <property type="entry name" value="P-loop containing nucleoside triphosphate hydrolases"/>
    <property type="match status" value="1"/>
</dbReference>
<gene>
    <name evidence="3" type="ORF">K1W69_24675</name>
</gene>
<keyword evidence="4" id="KW-1185">Reference proteome</keyword>
<protein>
    <submittedName>
        <fullName evidence="3">AAA family ATPase</fullName>
    </submittedName>
</protein>
<reference evidence="3" key="1">
    <citation type="submission" date="2021-08" db="EMBL/GenBank/DDBJ databases">
        <title>Hoeflea bacterium WL0058 sp. nov., isolated from the sediment.</title>
        <authorList>
            <person name="Wang L."/>
            <person name="Zhang D."/>
        </authorList>
    </citation>
    <scope>NUCLEOTIDE SEQUENCE</scope>
    <source>
        <strain evidence="3">WL0058</strain>
    </source>
</reference>
<evidence type="ECO:0000259" key="2">
    <source>
        <dbReference type="Pfam" id="PF02463"/>
    </source>
</evidence>
<dbReference type="PANTHER" id="PTHR32114:SF2">
    <property type="entry name" value="ABC TRANSPORTER ABCH.3"/>
    <property type="match status" value="1"/>
</dbReference>